<evidence type="ECO:0000256" key="2">
    <source>
        <dbReference type="SAM" id="Phobius"/>
    </source>
</evidence>
<feature type="region of interest" description="Disordered" evidence="1">
    <location>
        <begin position="201"/>
        <end position="279"/>
    </location>
</feature>
<evidence type="ECO:0000256" key="1">
    <source>
        <dbReference type="SAM" id="MobiDB-lite"/>
    </source>
</evidence>
<keyword evidence="2" id="KW-0812">Transmembrane</keyword>
<sequence>MDATADVILKAKNAGSAESTSAWTGQLGKSMVDVESRQDIKESLVQQSNQSCQISSVNQMNDITIYAQNSSIEGGIEIDQTGNVEGSCVLDASFSEAASALGESDNTGMAGKKANKKLGGADKKGAKMTQLTYIVALIVIGVVVYSIAKMMTGGSEKKEKAKQQALEVEAARKMGCPGGLDPIKDDKTGEVIVDMRTMRPKCPVWVPPSLTGEEPGKNGNGKPGNGNGKPGNGNGKPGNGNGKPGNGKAPNGAPGASTAGKEVVPPPAPPKPSITKTKK</sequence>
<keyword evidence="2" id="KW-1133">Transmembrane helix</keyword>
<protein>
    <submittedName>
        <fullName evidence="3">Lipid membrane protein</fullName>
    </submittedName>
</protein>
<feature type="transmembrane region" description="Helical" evidence="2">
    <location>
        <begin position="131"/>
        <end position="148"/>
    </location>
</feature>
<feature type="compositionally biased region" description="Low complexity" evidence="1">
    <location>
        <begin position="246"/>
        <end position="256"/>
    </location>
</feature>
<feature type="compositionally biased region" description="Gly residues" evidence="1">
    <location>
        <begin position="218"/>
        <end position="245"/>
    </location>
</feature>
<evidence type="ECO:0000313" key="3">
    <source>
        <dbReference type="EMBL" id="QBK85538.1"/>
    </source>
</evidence>
<keyword evidence="2" id="KW-0472">Membrane</keyword>
<name>A0A481YQT3_9VIRU</name>
<dbReference type="EMBL" id="MK500327">
    <property type="protein sequence ID" value="QBK85538.1"/>
    <property type="molecule type" value="Genomic_DNA"/>
</dbReference>
<reference evidence="3" key="1">
    <citation type="journal article" date="2019" name="MBio">
        <title>Virus Genomes from Deep Sea Sediments Expand the Ocean Megavirome and Support Independent Origins of Viral Gigantism.</title>
        <authorList>
            <person name="Backstrom D."/>
            <person name="Yutin N."/>
            <person name="Jorgensen S.L."/>
            <person name="Dharamshi J."/>
            <person name="Homa F."/>
            <person name="Zaremba-Niedwiedzka K."/>
            <person name="Spang A."/>
            <person name="Wolf Y.I."/>
            <person name="Koonin E.V."/>
            <person name="Ettema T.J."/>
        </authorList>
    </citation>
    <scope>NUCLEOTIDE SEQUENCE</scope>
</reference>
<accession>A0A481YQT3</accession>
<gene>
    <name evidence="3" type="ORF">LCMAC101_01250</name>
</gene>
<proteinExistence type="predicted"/>
<organism evidence="3">
    <name type="scientific">Marseillevirus LCMAC101</name>
    <dbReference type="NCBI Taxonomy" id="2506602"/>
    <lineage>
        <taxon>Viruses</taxon>
        <taxon>Varidnaviria</taxon>
        <taxon>Bamfordvirae</taxon>
        <taxon>Nucleocytoviricota</taxon>
        <taxon>Megaviricetes</taxon>
        <taxon>Pimascovirales</taxon>
        <taxon>Pimascovirales incertae sedis</taxon>
        <taxon>Marseilleviridae</taxon>
    </lineage>
</organism>